<feature type="compositionally biased region" description="Polar residues" evidence="6">
    <location>
        <begin position="1946"/>
        <end position="1955"/>
    </location>
</feature>
<feature type="region of interest" description="Disordered" evidence="6">
    <location>
        <begin position="1824"/>
        <end position="1940"/>
    </location>
</feature>
<comment type="caution">
    <text evidence="8">The sequence shown here is derived from an EMBL/GenBank/DDBJ whole genome shotgun (WGS) entry which is preliminary data.</text>
</comment>
<keyword evidence="2" id="KW-0677">Repeat</keyword>
<feature type="region of interest" description="Disordered" evidence="6">
    <location>
        <begin position="2354"/>
        <end position="2376"/>
    </location>
</feature>
<proteinExistence type="predicted"/>
<feature type="region of interest" description="Disordered" evidence="6">
    <location>
        <begin position="1946"/>
        <end position="1965"/>
    </location>
</feature>
<dbReference type="InterPro" id="IPR013087">
    <property type="entry name" value="Znf_C2H2_type"/>
</dbReference>
<dbReference type="EMBL" id="CADEPI010000059">
    <property type="protein sequence ID" value="CAB3371287.1"/>
    <property type="molecule type" value="Genomic_DNA"/>
</dbReference>
<feature type="compositionally biased region" description="Low complexity" evidence="6">
    <location>
        <begin position="2528"/>
        <end position="2538"/>
    </location>
</feature>
<dbReference type="SMART" id="SM00355">
    <property type="entry name" value="ZnF_C2H2"/>
    <property type="match status" value="13"/>
</dbReference>
<evidence type="ECO:0000256" key="3">
    <source>
        <dbReference type="ARBA" id="ARBA00022771"/>
    </source>
</evidence>
<feature type="compositionally biased region" description="Pro residues" evidence="6">
    <location>
        <begin position="1956"/>
        <end position="1965"/>
    </location>
</feature>
<keyword evidence="3 5" id="KW-0863">Zinc-finger</keyword>
<feature type="domain" description="C2H2-type" evidence="7">
    <location>
        <begin position="459"/>
        <end position="487"/>
    </location>
</feature>
<evidence type="ECO:0000313" key="9">
    <source>
        <dbReference type="Proteomes" id="UP000494165"/>
    </source>
</evidence>
<accession>A0A8S1CTV0</accession>
<dbReference type="GO" id="GO:0008270">
    <property type="term" value="F:zinc ion binding"/>
    <property type="evidence" value="ECO:0007669"/>
    <property type="project" value="UniProtKB-KW"/>
</dbReference>
<evidence type="ECO:0000256" key="5">
    <source>
        <dbReference type="PROSITE-ProRule" id="PRU00042"/>
    </source>
</evidence>
<dbReference type="Gene3D" id="3.30.160.60">
    <property type="entry name" value="Classic Zinc Finger"/>
    <property type="match status" value="4"/>
</dbReference>
<evidence type="ECO:0000256" key="2">
    <source>
        <dbReference type="ARBA" id="ARBA00022737"/>
    </source>
</evidence>
<feature type="region of interest" description="Disordered" evidence="6">
    <location>
        <begin position="1454"/>
        <end position="1476"/>
    </location>
</feature>
<feature type="compositionally biased region" description="Low complexity" evidence="6">
    <location>
        <begin position="1267"/>
        <end position="1286"/>
    </location>
</feature>
<feature type="compositionally biased region" description="Basic and acidic residues" evidence="6">
    <location>
        <begin position="2362"/>
        <end position="2371"/>
    </location>
</feature>
<feature type="compositionally biased region" description="Polar residues" evidence="6">
    <location>
        <begin position="2471"/>
        <end position="2480"/>
    </location>
</feature>
<dbReference type="PROSITE" id="PS50157">
    <property type="entry name" value="ZINC_FINGER_C2H2_2"/>
    <property type="match status" value="4"/>
</dbReference>
<feature type="compositionally biased region" description="Basic and acidic residues" evidence="6">
    <location>
        <begin position="1887"/>
        <end position="1899"/>
    </location>
</feature>
<feature type="compositionally biased region" description="Basic residues" evidence="6">
    <location>
        <begin position="915"/>
        <end position="931"/>
    </location>
</feature>
<feature type="region of interest" description="Disordered" evidence="6">
    <location>
        <begin position="1265"/>
        <end position="1324"/>
    </location>
</feature>
<feature type="compositionally biased region" description="Acidic residues" evidence="6">
    <location>
        <begin position="135"/>
        <end position="152"/>
    </location>
</feature>
<feature type="compositionally biased region" description="Basic and acidic residues" evidence="6">
    <location>
        <begin position="1603"/>
        <end position="1625"/>
    </location>
</feature>
<feature type="region of interest" description="Disordered" evidence="6">
    <location>
        <begin position="1183"/>
        <end position="1224"/>
    </location>
</feature>
<dbReference type="PANTHER" id="PTHR24409">
    <property type="entry name" value="ZINC FINGER PROTEIN 142"/>
    <property type="match status" value="1"/>
</dbReference>
<reference evidence="8 9" key="1">
    <citation type="submission" date="2020-04" db="EMBL/GenBank/DDBJ databases">
        <authorList>
            <person name="Alioto T."/>
            <person name="Alioto T."/>
            <person name="Gomez Garrido J."/>
        </authorList>
    </citation>
    <scope>NUCLEOTIDE SEQUENCE [LARGE SCALE GENOMIC DNA]</scope>
</reference>
<feature type="region of interest" description="Disordered" evidence="6">
    <location>
        <begin position="2503"/>
        <end position="2538"/>
    </location>
</feature>
<keyword evidence="4" id="KW-0862">Zinc</keyword>
<feature type="compositionally biased region" description="Basic residues" evidence="6">
    <location>
        <begin position="1571"/>
        <end position="1583"/>
    </location>
</feature>
<feature type="region of interest" description="Disordered" evidence="6">
    <location>
        <begin position="897"/>
        <end position="1016"/>
    </location>
</feature>
<dbReference type="Proteomes" id="UP000494165">
    <property type="component" value="Unassembled WGS sequence"/>
</dbReference>
<protein>
    <recommendedName>
        <fullName evidence="7">C2H2-type domain-containing protein</fullName>
    </recommendedName>
</protein>
<dbReference type="InterPro" id="IPR036236">
    <property type="entry name" value="Znf_C2H2_sf"/>
</dbReference>
<evidence type="ECO:0000259" key="7">
    <source>
        <dbReference type="PROSITE" id="PS50157"/>
    </source>
</evidence>
<feature type="region of interest" description="Disordered" evidence="6">
    <location>
        <begin position="1569"/>
        <end position="1668"/>
    </location>
</feature>
<sequence>MMPIDSMSIDVNEEAARGAIEHVLSNLETVENVVVNGPNSPEAEYIDEEPMPSMIEIKLEDEVQREEQHNDVVSSVMINMLDHMDNNVNSVEASAPSQAPTSRARTETDPEFTMSKLEIDLPRVLKEFVKVEVAEDAEELPEENETDFENEVNDIKEVADDASGVGVTEVTGDKVPEDSALNANSPEGSASAEKEAPPPAVHEDAPSFHEDSPVIQESVAAVQEDIPVVESLDDASEVRLTLVSVMESVVSIVNAALTTENETPQVEASPVVSASPTYLQSTENETPQVEASPVVSASPTYLQSTENETPQVEASPVVSAYPTYLQSTENETPQVEAAPVEMADEPLKPVAKKMPSFPLSTFPNFLTPAYIPHGSPVDLSTRNEALDLCVRKPESHSKPIQRMSSETFKSVFQGQTEPRFLNHSAAKKIGNRAQATTTLMKFNFESYFQQFLQNGRKHYTCNVCDTKYSEKLNLKKHFMSVHINPRLMTTKDRGSCDIPTRKDAPMNLTCYFRCHVCPNAFFESQVKDPQFTCEFCETTFTNKLNLLRHEALHEESRRQKRDIFPCMYCFFGCKTFEDRETHHAQHSPQNTTCMYLCGYQFKTLGEVRKHLLTSHKEVYNGCTKCQDRFVDAHSLDKHMLIFHSPPVHERPIITITTVEKEQPDAENYKNLCKTCNEDFIDYIDLCRHRKSCQSSLNKHKKSATSTVQKKNNKEDVLAAPKPSAVEEFSLPNLSAGKQTVALTREVTISALPPETEDRIGGPSLVILKVPDPQEALPKPIQPKKPTEKKKHPLKIILKSGNKSEKRKKAASKVKPKTVVTVIKKELPKVVDKSVEPSKEVEKPVEALKLTEKIVEHSKPVEKPQETPKEVEKPQETAVVTENATVAKATVEEVVEAPVPVKKELVVKPKSAKQAPKSKSRKAAPKAPKRPTIKTTGKPPKAKSTASEPAQESNSRPILFGVQRPMTPKTPGDLTLLSLDMQEDVKRRSRPAKRKQLSNSEKKPRKSSSRPTRNNPNISEDFAVILQSLELGQASFQVLPERRSRKNKKQSEMRAGEILEEGFTGDWTRPRRYICHVCTNQFSDLDDLDDHARDQHPNVLATYSDVPLDVSLPDNLFHRSLNRVGACGSAPELPHTLAADCPCTKCGKVCANKPDLHKHMLECGGDITWMLASTKRRKPWRPFNTRRRARRGMNRSPMSPVKTENKKRKRDRETIDKILSNMPGKRGSTRRLIIFNEDEIKTRSQATIHSSRMLRKRFIKLRPMAVGAKASKSRSSPKQPQPSTSSVTERRSSSESADKPPKVAIKSLEKTPPSPMPPINIKPKKALKTVKPAVAEEVEEPKKAEKMVEFGPELDRKAPIDCRYCEKGLMNFASLQRHLKSCSLEPKNIAKKQASQVQAIDSCPICYVTFTSSKLLERHASNCNESPSEITNRAKVFRKRASELSKLSDASSESVDAPELELDSNKPKRRKRGKGKPFFIRKNATKKNFLTVAAFKKAKSEDAVLKPKTKLKRELANLVILASEPTPLSRPKNANSKKAMVVEETLPVEPKEAEVAPEVTASESLSVEIDKLKKKQGKKVKKQIKSAAFVDSNPSSPMTPSAADELKVEVATANDKKDESAKITKESKKRRSEQENGEAPVKKVKKNKSGVSKRNVPEDIEEDLEDNIPLSQVIKKKKTAKLEAAASLAQDVCKVPLPEPKEKISKKKAASEETEAGSKKKPKLDLNPSAKEQVLSEESEEVAKKKKKAKRSDELKIHCDPCSRGFSTPFNYQKHLKTLRHLNRVKGINAQAETESSSESTVANNEGFSTAVNYLKTVEHLNDAAAEGADQPAVSENSVAESKEVEEISFPAIKEEKEYMPPPPPPNSPCPPDEEPEPPFPAELINSMEERTREVEEPKEMSIQPTPPAPDTVDHSDDEDEEEWQRPEKLPPPPKFDFDAVRDSVPNWTSKRSSFQPPSPPPVPPPMVAPPAELESPYVIGNVGADAMGHYTEPQAFNNPYLIGNFEGQQSLKQIQEAMGATDEDMAILENLGVGLACQNFVYDNSSTYDASSSAAVGQLTLVNLANATGPIEPLEDAELMDLDNQVTAQQMPEPVRDDAFIAAAKSHVSLDEAAEIPDEGGQMVNNSTTLLTIYGQKEMVCPMCNKHFLGLQAVETHIAWAHKIKETKLLETDGNNTIKLTDQVARERDCLLVGLAAANVLHHAGGTRSGVLRAAAGAVADECAQKKRKIACFVCKELYTDMMALNTHIHQRHVKSKSEASSSSSNGLKEKMTTVLGGLLDRALTNLLGKVPLPPVEKQHSESLSKDSIDPRTPLINLDTPLTLTAIAKQAIKPVSDKAPESDESLEAVINKMRKASTAPKEQPRTDDADRPPLFPENQDYDPILPERSGPDMQCPICVGVVKHFHSLCRHLKTQHTEWAVTHFTTELFHYLTLVRQNPKVVMKKKYLINVPGLRSGQQDVGVSNVPDESLPQSSGSAQPSDPAASRDEDIRIKAYAALQQLSTKTVRGSKRRPLDLRELRQSDQRSEPSTSGSSASS</sequence>
<name>A0A8S1CTV0_9INSE</name>
<feature type="compositionally biased region" description="Polar residues" evidence="6">
    <location>
        <begin position="943"/>
        <end position="955"/>
    </location>
</feature>
<feature type="domain" description="C2H2-type" evidence="7">
    <location>
        <begin position="531"/>
        <end position="558"/>
    </location>
</feature>
<evidence type="ECO:0000313" key="8">
    <source>
        <dbReference type="EMBL" id="CAB3371287.1"/>
    </source>
</evidence>
<feature type="domain" description="C2H2-type" evidence="7">
    <location>
        <begin position="1756"/>
        <end position="1785"/>
    </location>
</feature>
<gene>
    <name evidence="8" type="ORF">CLODIP_2_CD02346</name>
</gene>
<feature type="compositionally biased region" description="Basic and acidic residues" evidence="6">
    <location>
        <begin position="2513"/>
        <end position="2527"/>
    </location>
</feature>
<feature type="compositionally biased region" description="Basic residues" evidence="6">
    <location>
        <begin position="1183"/>
        <end position="1192"/>
    </location>
</feature>
<feature type="region of interest" description="Disordered" evidence="6">
    <location>
        <begin position="853"/>
        <end position="877"/>
    </location>
</feature>
<dbReference type="PROSITE" id="PS00028">
    <property type="entry name" value="ZINC_FINGER_C2H2_1"/>
    <property type="match status" value="8"/>
</dbReference>
<feature type="compositionally biased region" description="Basic and acidic residues" evidence="6">
    <location>
        <begin position="192"/>
        <end position="211"/>
    </location>
</feature>
<feature type="region of interest" description="Disordered" evidence="6">
    <location>
        <begin position="135"/>
        <end position="211"/>
    </location>
</feature>
<feature type="compositionally biased region" description="Basic and acidic residues" evidence="6">
    <location>
        <begin position="1287"/>
        <end position="1300"/>
    </location>
</feature>
<keyword evidence="9" id="KW-1185">Reference proteome</keyword>
<keyword evidence="1" id="KW-0479">Metal-binding</keyword>
<evidence type="ECO:0000256" key="6">
    <source>
        <dbReference type="SAM" id="MobiDB-lite"/>
    </source>
</evidence>
<dbReference type="OrthoDB" id="8197946at2759"/>
<organism evidence="8 9">
    <name type="scientific">Cloeon dipterum</name>
    <dbReference type="NCBI Taxonomy" id="197152"/>
    <lineage>
        <taxon>Eukaryota</taxon>
        <taxon>Metazoa</taxon>
        <taxon>Ecdysozoa</taxon>
        <taxon>Arthropoda</taxon>
        <taxon>Hexapoda</taxon>
        <taxon>Insecta</taxon>
        <taxon>Pterygota</taxon>
        <taxon>Palaeoptera</taxon>
        <taxon>Ephemeroptera</taxon>
        <taxon>Pisciforma</taxon>
        <taxon>Baetidae</taxon>
        <taxon>Cloeon</taxon>
    </lineage>
</organism>
<feature type="compositionally biased region" description="Basic residues" evidence="6">
    <location>
        <begin position="986"/>
        <end position="995"/>
    </location>
</feature>
<feature type="region of interest" description="Disordered" evidence="6">
    <location>
        <begin position="2456"/>
        <end position="2490"/>
    </location>
</feature>
<dbReference type="SUPFAM" id="SSF57667">
    <property type="entry name" value="beta-beta-alpha zinc fingers"/>
    <property type="match status" value="1"/>
</dbReference>
<evidence type="ECO:0000256" key="1">
    <source>
        <dbReference type="ARBA" id="ARBA00022723"/>
    </source>
</evidence>
<feature type="compositionally biased region" description="Pro residues" evidence="6">
    <location>
        <begin position="1859"/>
        <end position="1870"/>
    </location>
</feature>
<feature type="region of interest" description="Disordered" evidence="6">
    <location>
        <begin position="1694"/>
        <end position="1753"/>
    </location>
</feature>
<evidence type="ECO:0000256" key="4">
    <source>
        <dbReference type="ARBA" id="ARBA00022833"/>
    </source>
</evidence>
<feature type="compositionally biased region" description="Basic and acidic residues" evidence="6">
    <location>
        <begin position="853"/>
        <end position="874"/>
    </location>
</feature>
<feature type="domain" description="C2H2-type" evidence="7">
    <location>
        <begin position="1072"/>
        <end position="1095"/>
    </location>
</feature>